<evidence type="ECO:0000313" key="1">
    <source>
        <dbReference type="EMBL" id="VDP38900.1"/>
    </source>
</evidence>
<proteinExistence type="predicted"/>
<dbReference type="EMBL" id="UZAH01035081">
    <property type="protein sequence ID" value="VDP38900.1"/>
    <property type="molecule type" value="Genomic_DNA"/>
</dbReference>
<keyword evidence="2" id="KW-1185">Reference proteome</keyword>
<name>A0A183GL85_HELPZ</name>
<reference evidence="1 2" key="1">
    <citation type="submission" date="2018-11" db="EMBL/GenBank/DDBJ databases">
        <authorList>
            <consortium name="Pathogen Informatics"/>
        </authorList>
    </citation>
    <scope>NUCLEOTIDE SEQUENCE [LARGE SCALE GENOMIC DNA]</scope>
</reference>
<evidence type="ECO:0000313" key="2">
    <source>
        <dbReference type="Proteomes" id="UP000050761"/>
    </source>
</evidence>
<dbReference type="Proteomes" id="UP000050761">
    <property type="component" value="Unassembled WGS sequence"/>
</dbReference>
<dbReference type="WBParaSite" id="HPBE_0002345501-mRNA-1">
    <property type="protein sequence ID" value="HPBE_0002345501-mRNA-1"/>
    <property type="gene ID" value="HPBE_0002345501"/>
</dbReference>
<accession>A0A3P8D687</accession>
<sequence length="78" mass="8354">MVVVVVGIQANPPFSVGVPPCPGDFNRVITDRAICGGTGSRDTAAISTRSDPAHLEDSVFEVEALEEKLIHRHDVNSR</sequence>
<reference evidence="3" key="2">
    <citation type="submission" date="2019-09" db="UniProtKB">
        <authorList>
            <consortium name="WormBaseParasite"/>
        </authorList>
    </citation>
    <scope>IDENTIFICATION</scope>
</reference>
<protein>
    <submittedName>
        <fullName evidence="1 3">Uncharacterized protein</fullName>
    </submittedName>
</protein>
<evidence type="ECO:0000313" key="3">
    <source>
        <dbReference type="WBParaSite" id="HPBE_0002345501-mRNA-1"/>
    </source>
</evidence>
<dbReference type="AlphaFoldDB" id="A0A183GL85"/>
<organism evidence="2 3">
    <name type="scientific">Heligmosomoides polygyrus</name>
    <name type="common">Parasitic roundworm</name>
    <dbReference type="NCBI Taxonomy" id="6339"/>
    <lineage>
        <taxon>Eukaryota</taxon>
        <taxon>Metazoa</taxon>
        <taxon>Ecdysozoa</taxon>
        <taxon>Nematoda</taxon>
        <taxon>Chromadorea</taxon>
        <taxon>Rhabditida</taxon>
        <taxon>Rhabditina</taxon>
        <taxon>Rhabditomorpha</taxon>
        <taxon>Strongyloidea</taxon>
        <taxon>Heligmosomidae</taxon>
        <taxon>Heligmosomoides</taxon>
    </lineage>
</organism>
<accession>A0A183GL85</accession>
<gene>
    <name evidence="1" type="ORF">HPBE_LOCUS23454</name>
</gene>